<proteinExistence type="predicted"/>
<reference evidence="1" key="1">
    <citation type="submission" date="2014-12" db="EMBL/GenBank/DDBJ databases">
        <title>Insight into the proteome of Arion vulgaris.</title>
        <authorList>
            <person name="Aradska J."/>
            <person name="Bulat T."/>
            <person name="Smidak R."/>
            <person name="Sarate P."/>
            <person name="Gangsoo J."/>
            <person name="Sialana F."/>
            <person name="Bilban M."/>
            <person name="Lubec G."/>
        </authorList>
    </citation>
    <scope>NUCLEOTIDE SEQUENCE</scope>
    <source>
        <tissue evidence="1">Skin</tissue>
    </source>
</reference>
<accession>A0A0B7ADK2</accession>
<sequence length="50" mass="5647">MGWGVHGEFVEKFVCHYKGCKFESGFESKEMCVQDVNDELDTSDIGTPVM</sequence>
<dbReference type="AlphaFoldDB" id="A0A0B7ADK2"/>
<name>A0A0B7ADK2_9EUPU</name>
<dbReference type="EMBL" id="HACG01031973">
    <property type="protein sequence ID" value="CEK78838.1"/>
    <property type="molecule type" value="Transcribed_RNA"/>
</dbReference>
<evidence type="ECO:0000313" key="1">
    <source>
        <dbReference type="EMBL" id="CEK78838.1"/>
    </source>
</evidence>
<organism evidence="1">
    <name type="scientific">Arion vulgaris</name>
    <dbReference type="NCBI Taxonomy" id="1028688"/>
    <lineage>
        <taxon>Eukaryota</taxon>
        <taxon>Metazoa</taxon>
        <taxon>Spiralia</taxon>
        <taxon>Lophotrochozoa</taxon>
        <taxon>Mollusca</taxon>
        <taxon>Gastropoda</taxon>
        <taxon>Heterobranchia</taxon>
        <taxon>Euthyneura</taxon>
        <taxon>Panpulmonata</taxon>
        <taxon>Eupulmonata</taxon>
        <taxon>Stylommatophora</taxon>
        <taxon>Helicina</taxon>
        <taxon>Arionoidea</taxon>
        <taxon>Arionidae</taxon>
        <taxon>Arion</taxon>
    </lineage>
</organism>
<gene>
    <name evidence="1" type="primary">ORF112163</name>
</gene>
<protein>
    <submittedName>
        <fullName evidence="1">Uncharacterized protein</fullName>
    </submittedName>
</protein>